<dbReference type="GO" id="GO:0005524">
    <property type="term" value="F:ATP binding"/>
    <property type="evidence" value="ECO:0007669"/>
    <property type="project" value="UniProtKB-UniRule"/>
</dbReference>
<evidence type="ECO:0000259" key="18">
    <source>
        <dbReference type="PROSITE" id="PS51447"/>
    </source>
</evidence>
<evidence type="ECO:0000256" key="1">
    <source>
        <dbReference type="ARBA" id="ARBA00004496"/>
    </source>
</evidence>
<dbReference type="NCBIfam" id="TIGR00472">
    <property type="entry name" value="pheT_bact"/>
    <property type="match status" value="1"/>
</dbReference>
<comment type="cofactor">
    <cofactor evidence="15">
        <name>Mg(2+)</name>
        <dbReference type="ChEBI" id="CHEBI:18420"/>
    </cofactor>
    <text evidence="15">Binds 2 magnesium ions per tetramer.</text>
</comment>
<dbReference type="InterPro" id="IPR012340">
    <property type="entry name" value="NA-bd_OB-fold"/>
</dbReference>
<evidence type="ECO:0000256" key="14">
    <source>
        <dbReference type="ARBA" id="ARBA00049255"/>
    </source>
</evidence>
<keyword evidence="7 15" id="KW-0479">Metal-binding</keyword>
<feature type="binding site" evidence="15">
    <location>
        <position position="456"/>
    </location>
    <ligand>
        <name>Mg(2+)</name>
        <dbReference type="ChEBI" id="CHEBI:18420"/>
        <note>shared with alpha subunit</note>
    </ligand>
</feature>
<protein>
    <recommendedName>
        <fullName evidence="15">Phenylalanine--tRNA ligase beta subunit</fullName>
        <ecNumber evidence="15">6.1.1.20</ecNumber>
    </recommendedName>
    <alternativeName>
        <fullName evidence="15">Phenylalanyl-tRNA synthetase beta subunit</fullName>
        <shortName evidence="15">PheRS</shortName>
    </alternativeName>
</protein>
<feature type="domain" description="FDX-ACB" evidence="18">
    <location>
        <begin position="693"/>
        <end position="786"/>
    </location>
</feature>
<dbReference type="SMART" id="SM00874">
    <property type="entry name" value="B5"/>
    <property type="match status" value="1"/>
</dbReference>
<dbReference type="EC" id="6.1.1.20" evidence="15"/>
<evidence type="ECO:0000256" key="16">
    <source>
        <dbReference type="PROSITE-ProRule" id="PRU00209"/>
    </source>
</evidence>
<dbReference type="InterPro" id="IPR004532">
    <property type="entry name" value="Phe-tRNA-ligase_IIc_bsu_bact"/>
</dbReference>
<dbReference type="FunFam" id="3.50.40.10:FF:000001">
    <property type="entry name" value="Phenylalanine--tRNA ligase beta subunit"/>
    <property type="match status" value="1"/>
</dbReference>
<reference evidence="20 21" key="1">
    <citation type="submission" date="2015-04" db="EMBL/GenBank/DDBJ databases">
        <title>Complete Sequence for the Genome of the Thioalkalivibrio versutus D301.</title>
        <authorList>
            <person name="Mu T."/>
            <person name="Zhou J."/>
            <person name="Xu X."/>
        </authorList>
    </citation>
    <scope>NUCLEOTIDE SEQUENCE [LARGE SCALE GENOMIC DNA]</scope>
    <source>
        <strain evidence="20 21">D301</strain>
    </source>
</reference>
<comment type="catalytic activity">
    <reaction evidence="14 15">
        <text>tRNA(Phe) + L-phenylalanine + ATP = L-phenylalanyl-tRNA(Phe) + AMP + diphosphate + H(+)</text>
        <dbReference type="Rhea" id="RHEA:19413"/>
        <dbReference type="Rhea" id="RHEA-COMP:9668"/>
        <dbReference type="Rhea" id="RHEA-COMP:9699"/>
        <dbReference type="ChEBI" id="CHEBI:15378"/>
        <dbReference type="ChEBI" id="CHEBI:30616"/>
        <dbReference type="ChEBI" id="CHEBI:33019"/>
        <dbReference type="ChEBI" id="CHEBI:58095"/>
        <dbReference type="ChEBI" id="CHEBI:78442"/>
        <dbReference type="ChEBI" id="CHEBI:78531"/>
        <dbReference type="ChEBI" id="CHEBI:456215"/>
        <dbReference type="EC" id="6.1.1.20"/>
    </reaction>
</comment>
<dbReference type="InterPro" id="IPR020825">
    <property type="entry name" value="Phe-tRNA_synthase-like_B3/B4"/>
</dbReference>
<dbReference type="NCBIfam" id="NF045760">
    <property type="entry name" value="YtpR"/>
    <property type="match status" value="1"/>
</dbReference>
<dbReference type="InterPro" id="IPR005147">
    <property type="entry name" value="tRNA_synthase_B5-dom"/>
</dbReference>
<accession>A0A0G3G738</accession>
<sequence>MRISVQWLQEWLQIDETPEQLGHRLTMAGLELDAMEAAAPAFSGVRVGHVVAVDPHPDADRLRVCRVEAGEAEPLTIVCGAPNVHEGMRAPVAVIGAVLPGDFRIKRSKLRGVASEGMLCSARELGLADDAEGLMSLPATLEAGQDLREALGLDDTILEVDLTPNRADCLGMRGIARECSALLDRPLHAPAMPAVDVASDARVSVIIENPEACPLYAARVLEGLDAKAATPLWMTERLRRAGVRPLSAIVDVTNYVMLELGQPLHAFDADRTGAPIQVRQGKQGETLTLLGGDQTVKLSPQDLVIAGDDGPLALAGVMGGAASAVDASSTTRVILECAHFAPRALAGRARAHGLHTDASHRFERGVDPTLVPQAVERATQLLLELCGGQCGPVEQVGATPASHAEQAIVLRPDRVQRLLGVTLEASEVERILEALDCRIETSASGWSVRAPRARFDLEREEDLIEELARVHGYDALPQTLPKPVAPVTPESGLPSLRNGLARQGFHEVISFSFIAREAASAFYPDVEPLALANPISSDLAVMRPGLWPGLVTTAAYNQARQQSDLRLFEHGLRFVPDASGLRQEPRLAGLLGGRVAPEAWEGEAKKVDFFDAKGTVEGLCARVTGPLGFRAERHPALHDGQSARVLVDGQPIGWVGRLHPALCERFDVEPVYLFDLDATAVVHAPVAQFSPLSPYPSIRRDLALVVAESVAAGDVLAAIDELGLEILQDVRLFDVYQGKGLNPDEKSLALGLILRAFDRTLGEQDVAGVTDAVVQHLQARFNATLRQ</sequence>
<dbReference type="InterPro" id="IPR002547">
    <property type="entry name" value="tRNA-bd_dom"/>
</dbReference>
<dbReference type="GO" id="GO:0000287">
    <property type="term" value="F:magnesium ion binding"/>
    <property type="evidence" value="ECO:0007669"/>
    <property type="project" value="UniProtKB-UniRule"/>
</dbReference>
<evidence type="ECO:0000256" key="15">
    <source>
        <dbReference type="HAMAP-Rule" id="MF_00283"/>
    </source>
</evidence>
<evidence type="ECO:0000256" key="12">
    <source>
        <dbReference type="ARBA" id="ARBA00022917"/>
    </source>
</evidence>
<dbReference type="InterPro" id="IPR009061">
    <property type="entry name" value="DNA-bd_dom_put_sf"/>
</dbReference>
<dbReference type="InterPro" id="IPR045864">
    <property type="entry name" value="aa-tRNA-synth_II/BPL/LPL"/>
</dbReference>
<evidence type="ECO:0000256" key="4">
    <source>
        <dbReference type="ARBA" id="ARBA00022490"/>
    </source>
</evidence>
<evidence type="ECO:0000256" key="7">
    <source>
        <dbReference type="ARBA" id="ARBA00022723"/>
    </source>
</evidence>
<keyword evidence="8 15" id="KW-0547">Nucleotide-binding</keyword>
<keyword evidence="10 15" id="KW-0460">Magnesium</keyword>
<dbReference type="AlphaFoldDB" id="A0A0G3G738"/>
<dbReference type="InterPro" id="IPR045060">
    <property type="entry name" value="Phe-tRNA-ligase_IIc_bsu"/>
</dbReference>
<gene>
    <name evidence="15" type="primary">pheT</name>
    <name evidence="20" type="ORF">TVD_07960</name>
</gene>
<dbReference type="EMBL" id="CP011367">
    <property type="protein sequence ID" value="AKJ95297.1"/>
    <property type="molecule type" value="Genomic_DNA"/>
</dbReference>
<evidence type="ECO:0000256" key="8">
    <source>
        <dbReference type="ARBA" id="ARBA00022741"/>
    </source>
</evidence>
<dbReference type="Gene3D" id="3.50.40.10">
    <property type="entry name" value="Phenylalanyl-trna Synthetase, Chain B, domain 3"/>
    <property type="match status" value="1"/>
</dbReference>
<evidence type="ECO:0000313" key="20">
    <source>
        <dbReference type="EMBL" id="AKJ95297.1"/>
    </source>
</evidence>
<feature type="domain" description="B5" evidence="19">
    <location>
        <begin position="403"/>
        <end position="478"/>
    </location>
</feature>
<comment type="similarity">
    <text evidence="2 15">Belongs to the phenylalanyl-tRNA synthetase beta subunit family. Type 1 subfamily.</text>
</comment>
<dbReference type="CDD" id="cd00769">
    <property type="entry name" value="PheRS_beta_core"/>
    <property type="match status" value="1"/>
</dbReference>
<dbReference type="SUPFAM" id="SSF50249">
    <property type="entry name" value="Nucleic acid-binding proteins"/>
    <property type="match status" value="1"/>
</dbReference>
<dbReference type="Gene3D" id="3.30.930.10">
    <property type="entry name" value="Bira Bifunctional Protein, Domain 2"/>
    <property type="match status" value="1"/>
</dbReference>
<dbReference type="SUPFAM" id="SSF46955">
    <property type="entry name" value="Putative DNA-binding domain"/>
    <property type="match status" value="1"/>
</dbReference>
<dbReference type="PROSITE" id="PS50886">
    <property type="entry name" value="TRBD"/>
    <property type="match status" value="1"/>
</dbReference>
<evidence type="ECO:0000313" key="21">
    <source>
        <dbReference type="Proteomes" id="UP000064201"/>
    </source>
</evidence>
<dbReference type="GO" id="GO:0009328">
    <property type="term" value="C:phenylalanine-tRNA ligase complex"/>
    <property type="evidence" value="ECO:0007669"/>
    <property type="project" value="TreeGrafter"/>
</dbReference>
<keyword evidence="6 15" id="KW-0436">Ligase</keyword>
<dbReference type="InterPro" id="IPR005146">
    <property type="entry name" value="B3/B4_tRNA-bd"/>
</dbReference>
<dbReference type="Pfam" id="PF01588">
    <property type="entry name" value="tRNA_bind"/>
    <property type="match status" value="1"/>
</dbReference>
<organism evidence="20 21">
    <name type="scientific">Thioalkalivibrio versutus</name>
    <dbReference type="NCBI Taxonomy" id="106634"/>
    <lineage>
        <taxon>Bacteria</taxon>
        <taxon>Pseudomonadati</taxon>
        <taxon>Pseudomonadota</taxon>
        <taxon>Gammaproteobacteria</taxon>
        <taxon>Chromatiales</taxon>
        <taxon>Ectothiorhodospiraceae</taxon>
        <taxon>Thioalkalivibrio</taxon>
    </lineage>
</organism>
<dbReference type="FunFam" id="3.30.70.380:FF:000001">
    <property type="entry name" value="Phenylalanine--tRNA ligase beta subunit"/>
    <property type="match status" value="1"/>
</dbReference>
<evidence type="ECO:0000259" key="17">
    <source>
        <dbReference type="PROSITE" id="PS50886"/>
    </source>
</evidence>
<dbReference type="PANTHER" id="PTHR10947">
    <property type="entry name" value="PHENYLALANYL-TRNA SYNTHETASE BETA CHAIN AND LEUCINE-RICH REPEAT-CONTAINING PROTEIN 47"/>
    <property type="match status" value="1"/>
</dbReference>
<dbReference type="GO" id="GO:0006432">
    <property type="term" value="P:phenylalanyl-tRNA aminoacylation"/>
    <property type="evidence" value="ECO:0007669"/>
    <property type="project" value="UniProtKB-UniRule"/>
</dbReference>
<keyword evidence="11 16" id="KW-0694">RNA-binding</keyword>
<keyword evidence="13 15" id="KW-0030">Aminoacyl-tRNA synthetase</keyword>
<evidence type="ECO:0000259" key="19">
    <source>
        <dbReference type="PROSITE" id="PS51483"/>
    </source>
</evidence>
<evidence type="ECO:0000256" key="3">
    <source>
        <dbReference type="ARBA" id="ARBA00011209"/>
    </source>
</evidence>
<comment type="subunit">
    <text evidence="3 15">Tetramer of two alpha and two beta subunits.</text>
</comment>
<dbReference type="SUPFAM" id="SSF56037">
    <property type="entry name" value="PheT/TilS domain"/>
    <property type="match status" value="1"/>
</dbReference>
<evidence type="ECO:0000256" key="2">
    <source>
        <dbReference type="ARBA" id="ARBA00008653"/>
    </source>
</evidence>
<dbReference type="PROSITE" id="PS51483">
    <property type="entry name" value="B5"/>
    <property type="match status" value="1"/>
</dbReference>
<feature type="binding site" evidence="15">
    <location>
        <position position="465"/>
    </location>
    <ligand>
        <name>Mg(2+)</name>
        <dbReference type="ChEBI" id="CHEBI:18420"/>
        <note>shared with alpha subunit</note>
    </ligand>
</feature>
<dbReference type="CDD" id="cd02796">
    <property type="entry name" value="tRNA_bind_bactPheRS"/>
    <property type="match status" value="1"/>
</dbReference>
<dbReference type="KEGG" id="tvr:TVD_07960"/>
<dbReference type="Pfam" id="PF03483">
    <property type="entry name" value="B3_4"/>
    <property type="match status" value="1"/>
</dbReference>
<evidence type="ECO:0000256" key="13">
    <source>
        <dbReference type="ARBA" id="ARBA00023146"/>
    </source>
</evidence>
<keyword evidence="21" id="KW-1185">Reference proteome</keyword>
<dbReference type="HAMAP" id="MF_00283">
    <property type="entry name" value="Phe_tRNA_synth_beta1"/>
    <property type="match status" value="1"/>
</dbReference>
<keyword evidence="9 15" id="KW-0067">ATP-binding</keyword>
<dbReference type="SUPFAM" id="SSF55681">
    <property type="entry name" value="Class II aaRS and biotin synthetases"/>
    <property type="match status" value="1"/>
</dbReference>
<dbReference type="Gene3D" id="3.30.70.380">
    <property type="entry name" value="Ferrodoxin-fold anticodon-binding domain"/>
    <property type="match status" value="1"/>
</dbReference>
<dbReference type="GO" id="GO:0000049">
    <property type="term" value="F:tRNA binding"/>
    <property type="evidence" value="ECO:0007669"/>
    <property type="project" value="UniProtKB-UniRule"/>
</dbReference>
<feature type="binding site" evidence="15">
    <location>
        <position position="462"/>
    </location>
    <ligand>
        <name>Mg(2+)</name>
        <dbReference type="ChEBI" id="CHEBI:18420"/>
        <note>shared with alpha subunit</note>
    </ligand>
</feature>
<dbReference type="Gene3D" id="2.40.50.140">
    <property type="entry name" value="Nucleic acid-binding proteins"/>
    <property type="match status" value="1"/>
</dbReference>
<dbReference type="InterPro" id="IPR036690">
    <property type="entry name" value="Fdx_antiC-bd_sf"/>
</dbReference>
<dbReference type="FunFam" id="2.40.50.140:FF:000045">
    <property type="entry name" value="Phenylalanine--tRNA ligase beta subunit"/>
    <property type="match status" value="1"/>
</dbReference>
<feature type="binding site" evidence="15">
    <location>
        <position position="466"/>
    </location>
    <ligand>
        <name>Mg(2+)</name>
        <dbReference type="ChEBI" id="CHEBI:18420"/>
        <note>shared with alpha subunit</note>
    </ligand>
</feature>
<dbReference type="FunFam" id="3.30.930.10:FF:000022">
    <property type="entry name" value="Phenylalanine--tRNA ligase beta subunit"/>
    <property type="match status" value="1"/>
</dbReference>
<keyword evidence="5 16" id="KW-0820">tRNA-binding</keyword>
<dbReference type="RefSeq" id="WP_047251290.1">
    <property type="nucleotide sequence ID" value="NZ_CP011367.1"/>
</dbReference>
<dbReference type="Pfam" id="PF03484">
    <property type="entry name" value="B5"/>
    <property type="match status" value="1"/>
</dbReference>
<comment type="subcellular location">
    <subcellularLocation>
        <location evidence="1 15">Cytoplasm</location>
    </subcellularLocation>
</comment>
<name>A0A0G3G738_9GAMM</name>
<dbReference type="Pfam" id="PF03147">
    <property type="entry name" value="FDX-ACB"/>
    <property type="match status" value="1"/>
</dbReference>
<dbReference type="GO" id="GO:0004826">
    <property type="term" value="F:phenylalanine-tRNA ligase activity"/>
    <property type="evidence" value="ECO:0007669"/>
    <property type="project" value="UniProtKB-UniRule"/>
</dbReference>
<dbReference type="InterPro" id="IPR041616">
    <property type="entry name" value="PheRS_beta_core"/>
</dbReference>
<evidence type="ECO:0000256" key="11">
    <source>
        <dbReference type="ARBA" id="ARBA00022884"/>
    </source>
</evidence>
<dbReference type="SMART" id="SM00896">
    <property type="entry name" value="FDX-ACB"/>
    <property type="match status" value="1"/>
</dbReference>
<dbReference type="FunFam" id="3.30.56.10:FF:000002">
    <property type="entry name" value="Phenylalanine--tRNA ligase beta subunit"/>
    <property type="match status" value="1"/>
</dbReference>
<feature type="domain" description="TRNA-binding" evidence="17">
    <location>
        <begin position="39"/>
        <end position="148"/>
    </location>
</feature>
<dbReference type="STRING" id="106634.TVD_07960"/>
<dbReference type="SMART" id="SM00873">
    <property type="entry name" value="B3_4"/>
    <property type="match status" value="1"/>
</dbReference>
<keyword evidence="12 15" id="KW-0648">Protein biosynthesis</keyword>
<dbReference type="PROSITE" id="PS51447">
    <property type="entry name" value="FDX_ACB"/>
    <property type="match status" value="1"/>
</dbReference>
<dbReference type="Pfam" id="PF17759">
    <property type="entry name" value="tRNA_synthFbeta"/>
    <property type="match status" value="1"/>
</dbReference>
<dbReference type="InterPro" id="IPR005121">
    <property type="entry name" value="Fdx_antiC-bd"/>
</dbReference>
<evidence type="ECO:0000256" key="5">
    <source>
        <dbReference type="ARBA" id="ARBA00022555"/>
    </source>
</evidence>
<evidence type="ECO:0000256" key="10">
    <source>
        <dbReference type="ARBA" id="ARBA00022842"/>
    </source>
</evidence>
<proteinExistence type="inferred from homology"/>
<dbReference type="OrthoDB" id="9805455at2"/>
<dbReference type="Gene3D" id="3.30.56.10">
    <property type="match status" value="2"/>
</dbReference>
<dbReference type="SUPFAM" id="SSF54991">
    <property type="entry name" value="Anticodon-binding domain of PheRS"/>
    <property type="match status" value="1"/>
</dbReference>
<keyword evidence="4 15" id="KW-0963">Cytoplasm</keyword>
<evidence type="ECO:0000256" key="6">
    <source>
        <dbReference type="ARBA" id="ARBA00022598"/>
    </source>
</evidence>
<dbReference type="InterPro" id="IPR033714">
    <property type="entry name" value="tRNA_bind_bactPheRS"/>
</dbReference>
<dbReference type="PANTHER" id="PTHR10947:SF0">
    <property type="entry name" value="PHENYLALANINE--TRNA LIGASE BETA SUBUNIT"/>
    <property type="match status" value="1"/>
</dbReference>
<evidence type="ECO:0000256" key="9">
    <source>
        <dbReference type="ARBA" id="ARBA00022840"/>
    </source>
</evidence>
<dbReference type="Proteomes" id="UP000064201">
    <property type="component" value="Chromosome"/>
</dbReference>
<dbReference type="PATRIC" id="fig|106634.4.peg.1623"/>